<evidence type="ECO:0000313" key="2">
    <source>
        <dbReference type="Proteomes" id="UP001358586"/>
    </source>
</evidence>
<organism evidence="1 2">
    <name type="scientific">Gossypium arboreum</name>
    <name type="common">Tree cotton</name>
    <name type="synonym">Gossypium nanking</name>
    <dbReference type="NCBI Taxonomy" id="29729"/>
    <lineage>
        <taxon>Eukaryota</taxon>
        <taxon>Viridiplantae</taxon>
        <taxon>Streptophyta</taxon>
        <taxon>Embryophyta</taxon>
        <taxon>Tracheophyta</taxon>
        <taxon>Spermatophyta</taxon>
        <taxon>Magnoliopsida</taxon>
        <taxon>eudicotyledons</taxon>
        <taxon>Gunneridae</taxon>
        <taxon>Pentapetalae</taxon>
        <taxon>rosids</taxon>
        <taxon>malvids</taxon>
        <taxon>Malvales</taxon>
        <taxon>Malvaceae</taxon>
        <taxon>Malvoideae</taxon>
        <taxon>Gossypium</taxon>
    </lineage>
</organism>
<comment type="caution">
    <text evidence="1">The sequence shown here is derived from an EMBL/GenBank/DDBJ whole genome shotgun (WGS) entry which is preliminary data.</text>
</comment>
<reference evidence="1 2" key="1">
    <citation type="submission" date="2023-03" db="EMBL/GenBank/DDBJ databases">
        <title>WGS of Gossypium arboreum.</title>
        <authorList>
            <person name="Yu D."/>
        </authorList>
    </citation>
    <scope>NUCLEOTIDE SEQUENCE [LARGE SCALE GENOMIC DNA]</scope>
    <source>
        <tissue evidence="1">Leaf</tissue>
    </source>
</reference>
<proteinExistence type="predicted"/>
<evidence type="ECO:0000313" key="1">
    <source>
        <dbReference type="EMBL" id="KAK5819530.1"/>
    </source>
</evidence>
<sequence>MAGSLIYHDDKHISVIQLQMVEDRILQCHIRNLPDPLLPLIELYLKEASFGMSPL</sequence>
<dbReference type="Proteomes" id="UP001358586">
    <property type="component" value="Chromosome 7"/>
</dbReference>
<dbReference type="EMBL" id="JARKNE010000007">
    <property type="protein sequence ID" value="KAK5819530.1"/>
    <property type="molecule type" value="Genomic_DNA"/>
</dbReference>
<name>A0ABR0PED2_GOSAR</name>
<accession>A0ABR0PED2</accession>
<gene>
    <name evidence="1" type="ORF">PVK06_024537</name>
</gene>
<protein>
    <submittedName>
        <fullName evidence="1">Uncharacterized protein</fullName>
    </submittedName>
</protein>
<keyword evidence="2" id="KW-1185">Reference proteome</keyword>